<evidence type="ECO:0000313" key="3">
    <source>
        <dbReference type="EMBL" id="OBT93022.1"/>
    </source>
</evidence>
<protein>
    <recommendedName>
        <fullName evidence="2">F-box domain-containing protein</fullName>
    </recommendedName>
</protein>
<dbReference type="InterPro" id="IPR036047">
    <property type="entry name" value="F-box-like_dom_sf"/>
</dbReference>
<evidence type="ECO:0000259" key="2">
    <source>
        <dbReference type="PROSITE" id="PS50181"/>
    </source>
</evidence>
<sequence length="748" mass="84478">MAALGFNPLCCILCGALISRDRQGFQPWMHSFRAIYTVNDSCDTACVSGIGIRRQGRHPLRSHCRASLWWPRNDPSLEGGHTAGQDGAVTRPLNFNSPPYRFRQTGELFWGFPFHCACWDLLTKLRPWGLLDTQTIFDICRSFPARDRVLLFGHDYGGICEPDSMFSTYPGEKPQRMLHREQPLSHEPVMNEAHEHPLEIPGLREIFEGDYADHCFANFLMVGGSTENDPFSPLPLEILELIIAELTLEDVSQLKQASQVYANLVLPDTFWHSRFRRGGEFEHVFESMECGPQCKGRWRSICLRAKKLQNHPGMLNRKRIVKLAWDLLDLVDSRGKISCSMLDSSPLLLGLWEPSAPLHLLKWVTASRSLLSRDENFDHGTRCLYRLTVAVPYDVTSIFISTIDVFGLLYISGIRFEQKSGPSTEVGYIHVESELLVTWTDSKLDCVTGFQLAQDPRGIRGIAIESAAGVLSNWVGEYDGIPRRRLIPHGSKPDGSYGIVLIQGGFDALKLVTLSVTGKDEIARDIEHQVPRDANVWYPEIPDPCLSFISVPELPRAYRHRQEEMPLSMILFGGLKGELLPHIIKMTVWIADTHPVNCVVWGIGFTFDCLVEGKSSLVLGYSRDDGEYDFHIDGQGGERICQIDKISQYSLACDLGFRIHTTRHRTFEFPPTSSRVRLREDPITTSLSVPDGTIVGLCSRMSEQITPNDTGLVYIKDTVDEPVYIEDPMESPPMDERRNPCIEVKKEE</sequence>
<gene>
    <name evidence="3" type="ORF">VE01_08576</name>
</gene>
<dbReference type="OrthoDB" id="5273847at2759"/>
<dbReference type="EMBL" id="KV460259">
    <property type="protein sequence ID" value="OBT93022.1"/>
    <property type="molecule type" value="Genomic_DNA"/>
</dbReference>
<feature type="region of interest" description="Disordered" evidence="1">
    <location>
        <begin position="728"/>
        <end position="748"/>
    </location>
</feature>
<reference evidence="4" key="2">
    <citation type="journal article" date="2018" name="Nat. Commun.">
        <title>Extreme sensitivity to ultraviolet light in the fungal pathogen causing white-nose syndrome of bats.</title>
        <authorList>
            <person name="Palmer J.M."/>
            <person name="Drees K.P."/>
            <person name="Foster J.T."/>
            <person name="Lindner D.L."/>
        </authorList>
    </citation>
    <scope>NUCLEOTIDE SEQUENCE [LARGE SCALE GENOMIC DNA]</scope>
    <source>
        <strain evidence="4">UAMH 10579</strain>
    </source>
</reference>
<reference evidence="3 4" key="1">
    <citation type="submission" date="2016-03" db="EMBL/GenBank/DDBJ databases">
        <title>Comparative genomics of Pseudogymnoascus destructans, the fungus causing white-nose syndrome of bats.</title>
        <authorList>
            <person name="Palmer J.M."/>
            <person name="Drees K.P."/>
            <person name="Foster J.T."/>
            <person name="Lindner D.L."/>
        </authorList>
    </citation>
    <scope>NUCLEOTIDE SEQUENCE [LARGE SCALE GENOMIC DNA]</scope>
    <source>
        <strain evidence="3 4">UAMH 10579</strain>
    </source>
</reference>
<name>A0A1B8GB18_9PEZI</name>
<dbReference type="AlphaFoldDB" id="A0A1B8GB18"/>
<dbReference type="InterPro" id="IPR001810">
    <property type="entry name" value="F-box_dom"/>
</dbReference>
<keyword evidence="4" id="KW-1185">Reference proteome</keyword>
<dbReference type="STRING" id="342668.A0A1B8GB18"/>
<feature type="compositionally biased region" description="Basic and acidic residues" evidence="1">
    <location>
        <begin position="734"/>
        <end position="748"/>
    </location>
</feature>
<feature type="domain" description="F-box" evidence="2">
    <location>
        <begin position="228"/>
        <end position="274"/>
    </location>
</feature>
<evidence type="ECO:0000256" key="1">
    <source>
        <dbReference type="SAM" id="MobiDB-lite"/>
    </source>
</evidence>
<organism evidence="3 4">
    <name type="scientific">Pseudogymnoascus verrucosus</name>
    <dbReference type="NCBI Taxonomy" id="342668"/>
    <lineage>
        <taxon>Eukaryota</taxon>
        <taxon>Fungi</taxon>
        <taxon>Dikarya</taxon>
        <taxon>Ascomycota</taxon>
        <taxon>Pezizomycotina</taxon>
        <taxon>Leotiomycetes</taxon>
        <taxon>Thelebolales</taxon>
        <taxon>Thelebolaceae</taxon>
        <taxon>Pseudogymnoascus</taxon>
    </lineage>
</organism>
<dbReference type="RefSeq" id="XP_018126755.1">
    <property type="nucleotide sequence ID" value="XM_018277997.2"/>
</dbReference>
<dbReference type="Proteomes" id="UP000091956">
    <property type="component" value="Unassembled WGS sequence"/>
</dbReference>
<evidence type="ECO:0000313" key="4">
    <source>
        <dbReference type="Proteomes" id="UP000091956"/>
    </source>
</evidence>
<dbReference type="Pfam" id="PF24539">
    <property type="entry name" value="DUF7600"/>
    <property type="match status" value="1"/>
</dbReference>
<dbReference type="InterPro" id="IPR056021">
    <property type="entry name" value="DUF7600"/>
</dbReference>
<dbReference type="SUPFAM" id="SSF81383">
    <property type="entry name" value="F-box domain"/>
    <property type="match status" value="1"/>
</dbReference>
<dbReference type="GeneID" id="28841962"/>
<proteinExistence type="predicted"/>
<accession>A0A1B8GB18</accession>
<dbReference type="PROSITE" id="PS50181">
    <property type="entry name" value="FBOX"/>
    <property type="match status" value="1"/>
</dbReference>